<dbReference type="VEuPathDB" id="FungiDB:I7I52_07199"/>
<protein>
    <submittedName>
        <fullName evidence="1">Uncharacterized protein</fullName>
    </submittedName>
</protein>
<organism evidence="1 2">
    <name type="scientific">Ajellomyces capsulatus</name>
    <name type="common">Darling's disease fungus</name>
    <name type="synonym">Histoplasma capsulatum</name>
    <dbReference type="NCBI Taxonomy" id="5037"/>
    <lineage>
        <taxon>Eukaryota</taxon>
        <taxon>Fungi</taxon>
        <taxon>Dikarya</taxon>
        <taxon>Ascomycota</taxon>
        <taxon>Pezizomycotina</taxon>
        <taxon>Eurotiomycetes</taxon>
        <taxon>Eurotiomycetidae</taxon>
        <taxon>Onygenales</taxon>
        <taxon>Ajellomycetaceae</taxon>
        <taxon>Histoplasma</taxon>
    </lineage>
</organism>
<name>A0A8H7YQ74_AJECA</name>
<dbReference type="EMBL" id="JAEVHI010000003">
    <property type="protein sequence ID" value="KAG5296485.1"/>
    <property type="molecule type" value="Genomic_DNA"/>
</dbReference>
<sequence>MQHSPVRRLLRWIGNPRKTHLSYYFSYPPRLASTYYCSQGGRRMWDIERPPVPPGLRSRGEAHPIISSCNMATFMDDITSPHPSLSNVANDPLAFNYLEGNTRLLAGPTLEPLASFPSLSLGTFTAGPRHPPVPAVTGLVIVRRCSHYKYKYAWFPPQVLLFSLFLNYLDPSCQNVDPSLFHFLLHFSPYTTARHTESPLCTRGRLSEQRKPDFPPSSALHPSFLFFHGTTIFQSWRQLIVSVTGFITLSSSVQIPRWMNTSPRCKSCEERDPAQTTAIQWMRFNLTTQHPPKCGSH</sequence>
<dbReference type="AlphaFoldDB" id="A0A8H7YQ74"/>
<accession>A0A8H7YQ74</accession>
<proteinExistence type="predicted"/>
<evidence type="ECO:0000313" key="1">
    <source>
        <dbReference type="EMBL" id="KAG5296485.1"/>
    </source>
</evidence>
<gene>
    <name evidence="1" type="ORF">I7I52_07199</name>
</gene>
<reference evidence="1 2" key="1">
    <citation type="submission" date="2021-01" db="EMBL/GenBank/DDBJ databases">
        <title>Chromosome-level genome assembly of a human fungal pathogen reveals clustering of transcriptionally co-regulated genes.</title>
        <authorList>
            <person name="Voorhies M."/>
            <person name="Cohen S."/>
            <person name="Shea T.P."/>
            <person name="Petrus S."/>
            <person name="Munoz J.F."/>
            <person name="Poplawski S."/>
            <person name="Goldman W.E."/>
            <person name="Michael T."/>
            <person name="Cuomo C.A."/>
            <person name="Sil A."/>
            <person name="Beyhan S."/>
        </authorList>
    </citation>
    <scope>NUCLEOTIDE SEQUENCE [LARGE SCALE GENOMIC DNA]</scope>
    <source>
        <strain evidence="1 2">G184AR</strain>
    </source>
</reference>
<comment type="caution">
    <text evidence="1">The sequence shown here is derived from an EMBL/GenBank/DDBJ whole genome shotgun (WGS) entry which is preliminary data.</text>
</comment>
<dbReference type="Proteomes" id="UP000670092">
    <property type="component" value="Unassembled WGS sequence"/>
</dbReference>
<evidence type="ECO:0000313" key="2">
    <source>
        <dbReference type="Proteomes" id="UP000670092"/>
    </source>
</evidence>